<accession>A0ABV0GGA3</accession>
<keyword evidence="2" id="KW-1185">Reference proteome</keyword>
<dbReference type="RefSeq" id="WP_347611141.1">
    <property type="nucleotide sequence ID" value="NZ_JBDPZC010000007.1"/>
</dbReference>
<dbReference type="Proteomes" id="UP001462640">
    <property type="component" value="Unassembled WGS sequence"/>
</dbReference>
<comment type="caution">
    <text evidence="1">The sequence shown here is derived from an EMBL/GenBank/DDBJ whole genome shotgun (WGS) entry which is preliminary data.</text>
</comment>
<evidence type="ECO:0000313" key="1">
    <source>
        <dbReference type="EMBL" id="MEO3714108.1"/>
    </source>
</evidence>
<sequence>MSTTSDALRSIEQRAERAIAQELRLMMKEILNMRTGLTLEDRAHADALLLKLDRLLDDQVVRPIDASQQAAPALPSPDEWPQLPPGRYEVRFYSRDYGDLEDVATADTFVMALQLASEGHQAQPTDQSDALWTRDRGVLTVRSRLGTVLLHIEAVDLTPAVVQPHVARACQALEKGEPALIQQLFTALRQVA</sequence>
<reference evidence="1 2" key="1">
    <citation type="submission" date="2024-05" db="EMBL/GenBank/DDBJ databases">
        <title>Roseateles sp. 2.12 16S ribosomal RNA gene Genome sequencing and assembly.</title>
        <authorList>
            <person name="Woo H."/>
        </authorList>
    </citation>
    <scope>NUCLEOTIDE SEQUENCE [LARGE SCALE GENOMIC DNA]</scope>
    <source>
        <strain evidence="1 2">2.12</strain>
    </source>
</reference>
<proteinExistence type="predicted"/>
<gene>
    <name evidence="1" type="ORF">ABDJ40_15185</name>
</gene>
<name>A0ABV0GGA3_9BURK</name>
<evidence type="ECO:0000313" key="2">
    <source>
        <dbReference type="Proteomes" id="UP001462640"/>
    </source>
</evidence>
<protein>
    <submittedName>
        <fullName evidence="1">Uncharacterized protein</fullName>
    </submittedName>
</protein>
<organism evidence="1 2">
    <name type="scientific">Roseateles flavus</name>
    <dbReference type="NCBI Taxonomy" id="3149041"/>
    <lineage>
        <taxon>Bacteria</taxon>
        <taxon>Pseudomonadati</taxon>
        <taxon>Pseudomonadota</taxon>
        <taxon>Betaproteobacteria</taxon>
        <taxon>Burkholderiales</taxon>
        <taxon>Sphaerotilaceae</taxon>
        <taxon>Roseateles</taxon>
    </lineage>
</organism>
<dbReference type="EMBL" id="JBDPZC010000007">
    <property type="protein sequence ID" value="MEO3714108.1"/>
    <property type="molecule type" value="Genomic_DNA"/>
</dbReference>